<dbReference type="OrthoDB" id="9787772at2"/>
<evidence type="ECO:0000313" key="4">
    <source>
        <dbReference type="EMBL" id="KGX92558.1"/>
    </source>
</evidence>
<comment type="similarity">
    <text evidence="1">Belongs to the bacterial solute-binding protein 8 family.</text>
</comment>
<keyword evidence="2" id="KW-0732">Signal</keyword>
<dbReference type="Proteomes" id="UP000030528">
    <property type="component" value="Unassembled WGS sequence"/>
</dbReference>
<dbReference type="PANTHER" id="PTHR30535">
    <property type="entry name" value="VITAMIN B12-BINDING PROTEIN"/>
    <property type="match status" value="1"/>
</dbReference>
<dbReference type="Gene3D" id="3.40.50.1980">
    <property type="entry name" value="Nitrogenase molybdenum iron protein domain"/>
    <property type="match status" value="2"/>
</dbReference>
<keyword evidence="5" id="KW-1185">Reference proteome</keyword>
<reference evidence="4 5" key="1">
    <citation type="submission" date="2013-08" db="EMBL/GenBank/DDBJ databases">
        <authorList>
            <person name="Huang J."/>
            <person name="Wang G."/>
        </authorList>
    </citation>
    <scope>NUCLEOTIDE SEQUENCE [LARGE SCALE GENOMIC DNA]</scope>
    <source>
        <strain evidence="4 5">JSM 076056</strain>
    </source>
</reference>
<accession>A0A0A5GMW6</accession>
<gene>
    <name evidence="4" type="ORF">N781_14585</name>
</gene>
<protein>
    <submittedName>
        <fullName evidence="4">ABC transporter substrate-binding protein</fullName>
    </submittedName>
</protein>
<dbReference type="RefSeq" id="WP_026800327.1">
    <property type="nucleotide sequence ID" value="NZ_AULI01000007.1"/>
</dbReference>
<sequence length="274" mass="31349">MRIVSICPSNTEILAYLGAMEDVVAVDDFSDWPQSVQALPKVGPDLSIDMDAVEQLEPDLVVASLSVPGMERNIEELERRKLPYVILNPNSLKEILEDVHHLGVMIGREERAAEVTTKCEAIQSTYREQASTLEHLKTLYWEWWPKPVFTPGGPNWLTELSLLAGGRNLYEDAEQASVQTDWDDVRRRNPDVVCMVWVGVNEKKMKPSLIRKRPGWDNVPAIRDDHIYPLPESLYCRPSPRLFYGLQKLAYLLHPTVFPEPFEDPLLKCENLEK</sequence>
<organism evidence="4 5">
    <name type="scientific">Pontibacillus halophilus JSM 076056 = DSM 19796</name>
    <dbReference type="NCBI Taxonomy" id="1385510"/>
    <lineage>
        <taxon>Bacteria</taxon>
        <taxon>Bacillati</taxon>
        <taxon>Bacillota</taxon>
        <taxon>Bacilli</taxon>
        <taxon>Bacillales</taxon>
        <taxon>Bacillaceae</taxon>
        <taxon>Pontibacillus</taxon>
    </lineage>
</organism>
<feature type="domain" description="Fe/B12 periplasmic-binding" evidence="3">
    <location>
        <begin position="2"/>
        <end position="261"/>
    </location>
</feature>
<evidence type="ECO:0000256" key="2">
    <source>
        <dbReference type="ARBA" id="ARBA00022729"/>
    </source>
</evidence>
<evidence type="ECO:0000256" key="1">
    <source>
        <dbReference type="ARBA" id="ARBA00008814"/>
    </source>
</evidence>
<dbReference type="SUPFAM" id="SSF53807">
    <property type="entry name" value="Helical backbone' metal receptor"/>
    <property type="match status" value="1"/>
</dbReference>
<dbReference type="InterPro" id="IPR050902">
    <property type="entry name" value="ABC_Transporter_SBP"/>
</dbReference>
<dbReference type="PROSITE" id="PS50983">
    <property type="entry name" value="FE_B12_PBP"/>
    <property type="match status" value="1"/>
</dbReference>
<dbReference type="PANTHER" id="PTHR30535:SF34">
    <property type="entry name" value="MOLYBDATE-BINDING PROTEIN MOLA"/>
    <property type="match status" value="1"/>
</dbReference>
<comment type="caution">
    <text evidence="4">The sequence shown here is derived from an EMBL/GenBank/DDBJ whole genome shotgun (WGS) entry which is preliminary data.</text>
</comment>
<dbReference type="InterPro" id="IPR002491">
    <property type="entry name" value="ABC_transptr_periplasmic_BD"/>
</dbReference>
<evidence type="ECO:0000259" key="3">
    <source>
        <dbReference type="PROSITE" id="PS50983"/>
    </source>
</evidence>
<dbReference type="InterPro" id="IPR054828">
    <property type="entry name" value="Vit_B12_bind_prot"/>
</dbReference>
<dbReference type="Pfam" id="PF01497">
    <property type="entry name" value="Peripla_BP_2"/>
    <property type="match status" value="1"/>
</dbReference>
<dbReference type="STRING" id="1385510.GCA_000425205_01936"/>
<dbReference type="GO" id="GO:0071281">
    <property type="term" value="P:cellular response to iron ion"/>
    <property type="evidence" value="ECO:0007669"/>
    <property type="project" value="TreeGrafter"/>
</dbReference>
<dbReference type="EMBL" id="AVPE01000005">
    <property type="protein sequence ID" value="KGX92558.1"/>
    <property type="molecule type" value="Genomic_DNA"/>
</dbReference>
<name>A0A0A5GMW6_9BACI</name>
<proteinExistence type="inferred from homology"/>
<evidence type="ECO:0000313" key="5">
    <source>
        <dbReference type="Proteomes" id="UP000030528"/>
    </source>
</evidence>
<dbReference type="CDD" id="cd01144">
    <property type="entry name" value="BtuF"/>
    <property type="match status" value="1"/>
</dbReference>
<dbReference type="AlphaFoldDB" id="A0A0A5GMW6"/>
<dbReference type="NCBIfam" id="NF038402">
    <property type="entry name" value="TroA_like"/>
    <property type="match status" value="1"/>
</dbReference>
<dbReference type="eggNOG" id="COG0614">
    <property type="taxonomic scope" value="Bacteria"/>
</dbReference>